<evidence type="ECO:0000313" key="1">
    <source>
        <dbReference type="EMBL" id="MFD1131428.1"/>
    </source>
</evidence>
<organism evidence="1 2">
    <name type="scientific">Paenibacillus provencensis</name>
    <dbReference type="NCBI Taxonomy" id="441151"/>
    <lineage>
        <taxon>Bacteria</taxon>
        <taxon>Bacillati</taxon>
        <taxon>Bacillota</taxon>
        <taxon>Bacilli</taxon>
        <taxon>Bacillales</taxon>
        <taxon>Paenibacillaceae</taxon>
        <taxon>Paenibacillus</taxon>
    </lineage>
</organism>
<keyword evidence="2" id="KW-1185">Reference proteome</keyword>
<dbReference type="EMBL" id="JBHTKX010000010">
    <property type="protein sequence ID" value="MFD1131428.1"/>
    <property type="molecule type" value="Genomic_DNA"/>
</dbReference>
<proteinExistence type="predicted"/>
<gene>
    <name evidence="1" type="ORF">ACFQ3J_25245</name>
</gene>
<evidence type="ECO:0000313" key="2">
    <source>
        <dbReference type="Proteomes" id="UP001597169"/>
    </source>
</evidence>
<dbReference type="Proteomes" id="UP001597169">
    <property type="component" value="Unassembled WGS sequence"/>
</dbReference>
<dbReference type="RefSeq" id="WP_251584712.1">
    <property type="nucleotide sequence ID" value="NZ_JBHTKX010000010.1"/>
</dbReference>
<name>A0ABW3Q112_9BACL</name>
<accession>A0ABW3Q112</accession>
<protein>
    <submittedName>
        <fullName evidence="1">Uncharacterized protein</fullName>
    </submittedName>
</protein>
<comment type="caution">
    <text evidence="1">The sequence shown here is derived from an EMBL/GenBank/DDBJ whole genome shotgun (WGS) entry which is preliminary data.</text>
</comment>
<sequence>MTHIQQSGYEYPFEVMFLPIKDENGEVRKLSVDIKEATVSIETSLDSVQQSIKRWKKRLEGN</sequence>
<reference evidence="2" key="1">
    <citation type="journal article" date="2019" name="Int. J. Syst. Evol. Microbiol.">
        <title>The Global Catalogue of Microorganisms (GCM) 10K type strain sequencing project: providing services to taxonomists for standard genome sequencing and annotation.</title>
        <authorList>
            <consortium name="The Broad Institute Genomics Platform"/>
            <consortium name="The Broad Institute Genome Sequencing Center for Infectious Disease"/>
            <person name="Wu L."/>
            <person name="Ma J."/>
        </authorList>
    </citation>
    <scope>NUCLEOTIDE SEQUENCE [LARGE SCALE GENOMIC DNA]</scope>
    <source>
        <strain evidence="2">CCUG 53519</strain>
    </source>
</reference>